<feature type="domain" description="Mannose-6-phosphate isomerase type II C-terminal" evidence="2">
    <location>
        <begin position="338"/>
        <end position="441"/>
    </location>
</feature>
<dbReference type="SUPFAM" id="SSF53448">
    <property type="entry name" value="Nucleotide-diphospho-sugar transferases"/>
    <property type="match status" value="1"/>
</dbReference>
<dbReference type="PANTHER" id="PTHR46390:SF1">
    <property type="entry name" value="MANNOSE-1-PHOSPHATE GUANYLYLTRANSFERASE"/>
    <property type="match status" value="1"/>
</dbReference>
<dbReference type="AlphaFoldDB" id="A0A679FTW2"/>
<evidence type="ECO:0000259" key="2">
    <source>
        <dbReference type="Pfam" id="PF01050"/>
    </source>
</evidence>
<dbReference type="Gene3D" id="3.90.550.10">
    <property type="entry name" value="Spore Coat Polysaccharide Biosynthesis Protein SpsA, Chain A"/>
    <property type="match status" value="1"/>
</dbReference>
<dbReference type="InterPro" id="IPR011051">
    <property type="entry name" value="RmlC_Cupin_sf"/>
</dbReference>
<dbReference type="SUPFAM" id="SSF51182">
    <property type="entry name" value="RmlC-like cupins"/>
    <property type="match status" value="1"/>
</dbReference>
<dbReference type="Gene3D" id="2.60.120.10">
    <property type="entry name" value="Jelly Rolls"/>
    <property type="match status" value="1"/>
</dbReference>
<gene>
    <name evidence="3" type="ORF">GsuE55_25300</name>
</gene>
<organism evidence="3 4">
    <name type="scientific">Geobacillus subterraneus</name>
    <dbReference type="NCBI Taxonomy" id="129338"/>
    <lineage>
        <taxon>Bacteria</taxon>
        <taxon>Bacillati</taxon>
        <taxon>Bacillota</taxon>
        <taxon>Bacilli</taxon>
        <taxon>Bacillales</taxon>
        <taxon>Anoxybacillaceae</taxon>
        <taxon>Geobacillus</taxon>
    </lineage>
</organism>
<keyword evidence="3" id="KW-0548">Nucleotidyltransferase</keyword>
<dbReference type="Pfam" id="PF00483">
    <property type="entry name" value="NTP_transferase"/>
    <property type="match status" value="1"/>
</dbReference>
<sequence length="456" mass="51508">MEIILLSGGSGKRLWPLSNDARSKQFLKVLENQNGQLQSMVQRVWRQLGNVGLADSVVIATSKSQVDMIQSQLGQSVPIIIEPMRRDTFPAIALASAYLYSVEGIDLNEVVAVLPVDPYVEDRFFDRVKDLEETVLVSGADLALIGVEPTYPSSKYGYIVPTSQSSDGDYLRVSHFREKPTEDKAAALIKQGALWNCGVFAFKLDYLISLLQEKGFPVQYDELVKQYDRLPKISFDYEVVEKTEHIVVLPYDGYWKDLGTWNTLTEEMATNQIGKGVVADSENTHLINELDLPVTVLGVSNVIVAVSPDGVLVADKAKSPKIKELVNGFDQRPMYEERRWGWYRVLDYTRFEDGREVLTKRIGIAAGKNLSYQMHRYRSEVWTIIRGEGEFALNGEIRSVKPGDVLEIPVGAKHGIKAMTDLELIEVQTGTPLIEEDIIRIYMSWDEVEQFCRYVR</sequence>
<evidence type="ECO:0000313" key="3">
    <source>
        <dbReference type="EMBL" id="BBW97697.1"/>
    </source>
</evidence>
<dbReference type="InterPro" id="IPR029044">
    <property type="entry name" value="Nucleotide-diphossugar_trans"/>
</dbReference>
<dbReference type="PANTHER" id="PTHR46390">
    <property type="entry name" value="MANNOSE-1-PHOSPHATE GUANYLYLTRANSFERASE"/>
    <property type="match status" value="1"/>
</dbReference>
<reference evidence="4" key="1">
    <citation type="journal article" date="2020" name="Microbiol. Resour. Announc.">
        <title>Complete Genome Sequence of Geobacillus sp. Strain E55-1, Isolated from Mine Geyser in Japan.</title>
        <authorList>
            <person name="Miyazaki K."/>
            <person name="Hase E."/>
            <person name="Tokito N."/>
        </authorList>
    </citation>
    <scope>NUCLEOTIDE SEQUENCE [LARGE SCALE GENOMIC DNA]</scope>
    <source>
        <strain evidence="4">E55-1</strain>
    </source>
</reference>
<dbReference type="GO" id="GO:0005976">
    <property type="term" value="P:polysaccharide metabolic process"/>
    <property type="evidence" value="ECO:0007669"/>
    <property type="project" value="InterPro"/>
</dbReference>
<dbReference type="CDD" id="cd02213">
    <property type="entry name" value="cupin_PMI_typeII_C"/>
    <property type="match status" value="1"/>
</dbReference>
<proteinExistence type="predicted"/>
<dbReference type="GO" id="GO:0004475">
    <property type="term" value="F:mannose-1-phosphate guanylyltransferase (GTP) activity"/>
    <property type="evidence" value="ECO:0007669"/>
    <property type="project" value="TreeGrafter"/>
</dbReference>
<evidence type="ECO:0000313" key="4">
    <source>
        <dbReference type="Proteomes" id="UP000501421"/>
    </source>
</evidence>
<dbReference type="Pfam" id="PF01050">
    <property type="entry name" value="MannoseP_isomer"/>
    <property type="match status" value="1"/>
</dbReference>
<dbReference type="InterPro" id="IPR005835">
    <property type="entry name" value="NTP_transferase_dom"/>
</dbReference>
<dbReference type="GO" id="GO:0009298">
    <property type="term" value="P:GDP-mannose biosynthetic process"/>
    <property type="evidence" value="ECO:0007669"/>
    <property type="project" value="TreeGrafter"/>
</dbReference>
<keyword evidence="3" id="KW-0808">Transferase</keyword>
<protein>
    <submittedName>
        <fullName evidence="3">Mannose-1-phosphate guanylyltransferase</fullName>
    </submittedName>
</protein>
<dbReference type="InterPro" id="IPR001538">
    <property type="entry name" value="Man6P_isomerase-2_C"/>
</dbReference>
<evidence type="ECO:0000259" key="1">
    <source>
        <dbReference type="Pfam" id="PF00483"/>
    </source>
</evidence>
<keyword evidence="4" id="KW-1185">Reference proteome</keyword>
<accession>A0A679FTW2</accession>
<dbReference type="InterPro" id="IPR051161">
    <property type="entry name" value="Mannose-6P_isomerase_type2"/>
</dbReference>
<dbReference type="InterPro" id="IPR014710">
    <property type="entry name" value="RmlC-like_jellyroll"/>
</dbReference>
<dbReference type="RefSeq" id="WP_172418832.1">
    <property type="nucleotide sequence ID" value="NZ_AP022557.1"/>
</dbReference>
<name>A0A679FTW2_9BACL</name>
<dbReference type="EMBL" id="AP022557">
    <property type="protein sequence ID" value="BBW97697.1"/>
    <property type="molecule type" value="Genomic_DNA"/>
</dbReference>
<feature type="domain" description="Nucleotidyl transferase" evidence="1">
    <location>
        <begin position="4"/>
        <end position="269"/>
    </location>
</feature>
<dbReference type="Proteomes" id="UP000501421">
    <property type="component" value="Chromosome"/>
</dbReference>